<accession>A0A839UMR7</accession>
<dbReference type="Gene3D" id="3.40.50.1820">
    <property type="entry name" value="alpha/beta hydrolase"/>
    <property type="match status" value="1"/>
</dbReference>
<evidence type="ECO:0008006" key="3">
    <source>
        <dbReference type="Google" id="ProtNLM"/>
    </source>
</evidence>
<dbReference type="SUPFAM" id="SSF53474">
    <property type="entry name" value="alpha/beta-Hydrolases"/>
    <property type="match status" value="1"/>
</dbReference>
<comment type="caution">
    <text evidence="1">The sequence shown here is derived from an EMBL/GenBank/DDBJ whole genome shotgun (WGS) entry which is preliminary data.</text>
</comment>
<evidence type="ECO:0000313" key="1">
    <source>
        <dbReference type="EMBL" id="MBB3169142.1"/>
    </source>
</evidence>
<dbReference type="PANTHER" id="PTHR42103">
    <property type="entry name" value="ALPHA/BETA-HYDROLASES SUPERFAMILY PROTEIN"/>
    <property type="match status" value="1"/>
</dbReference>
<keyword evidence="2" id="KW-1185">Reference proteome</keyword>
<dbReference type="EMBL" id="JACHXZ010000003">
    <property type="protein sequence ID" value="MBB3169142.1"/>
    <property type="molecule type" value="Genomic_DNA"/>
</dbReference>
<dbReference type="RefSeq" id="WP_183910631.1">
    <property type="nucleotide sequence ID" value="NZ_JACHXZ010000003.1"/>
</dbReference>
<dbReference type="AlphaFoldDB" id="A0A839UMR7"/>
<proteinExistence type="predicted"/>
<dbReference type="InterPro" id="IPR029058">
    <property type="entry name" value="AB_hydrolase_fold"/>
</dbReference>
<dbReference type="Proteomes" id="UP000559987">
    <property type="component" value="Unassembled WGS sequence"/>
</dbReference>
<organism evidence="1 2">
    <name type="scientific">Simiduia aestuariiviva</name>
    <dbReference type="NCBI Taxonomy" id="1510459"/>
    <lineage>
        <taxon>Bacteria</taxon>
        <taxon>Pseudomonadati</taxon>
        <taxon>Pseudomonadota</taxon>
        <taxon>Gammaproteobacteria</taxon>
        <taxon>Cellvibrionales</taxon>
        <taxon>Cellvibrionaceae</taxon>
        <taxon>Simiduia</taxon>
    </lineage>
</organism>
<gene>
    <name evidence="1" type="ORF">FHS30_002350</name>
</gene>
<reference evidence="1 2" key="1">
    <citation type="submission" date="2020-08" db="EMBL/GenBank/DDBJ databases">
        <title>Genomic Encyclopedia of Type Strains, Phase III (KMG-III): the genomes of soil and plant-associated and newly described type strains.</title>
        <authorList>
            <person name="Whitman W."/>
        </authorList>
    </citation>
    <scope>NUCLEOTIDE SEQUENCE [LARGE SCALE GENOMIC DNA]</scope>
    <source>
        <strain evidence="1 2">CECT 8571</strain>
    </source>
</reference>
<protein>
    <recommendedName>
        <fullName evidence="3">Alpha/beta hydrolase</fullName>
    </recommendedName>
</protein>
<name>A0A839UMR7_9GAMM</name>
<evidence type="ECO:0000313" key="2">
    <source>
        <dbReference type="Proteomes" id="UP000559987"/>
    </source>
</evidence>
<dbReference type="PANTHER" id="PTHR42103:SF2">
    <property type="entry name" value="AB HYDROLASE-1 DOMAIN-CONTAINING PROTEIN"/>
    <property type="match status" value="1"/>
</dbReference>
<sequence length="224" mass="24525">MDAFSDREQQHLIDGPAGRIELLTQLGNPEGLLSQDARLVVIAHPHPQHGGTMSNKVVATLARAYHQLGVATVRFNFRGVGASEGVYGHGRGEVDDVLCVAGWAALHLPRAQMLLAGFSFGSAMVAAASWSLKPVHLALVAPPVERYDYDRERRFPCPTDMVIGASDELVDVSGFERWAGALQGQVRWRTMPETGHFFHGQLHALREWLQRALIDCADAAQNNL</sequence>